<comment type="caution">
    <text evidence="10">The sequence shown here is derived from an EMBL/GenBank/DDBJ whole genome shotgun (WGS) entry which is preliminary data.</text>
</comment>
<gene>
    <name evidence="10" type="ORF">J2T15_004958</name>
</gene>
<keyword evidence="3 7" id="KW-0812">Transmembrane</keyword>
<evidence type="ECO:0000256" key="7">
    <source>
        <dbReference type="SAM" id="Phobius"/>
    </source>
</evidence>
<organism evidence="10 11">
    <name type="scientific">Paenibacillus harenae</name>
    <dbReference type="NCBI Taxonomy" id="306543"/>
    <lineage>
        <taxon>Bacteria</taxon>
        <taxon>Bacillati</taxon>
        <taxon>Bacillota</taxon>
        <taxon>Bacilli</taxon>
        <taxon>Bacillales</taxon>
        <taxon>Paenibacillaceae</taxon>
        <taxon>Paenibacillus</taxon>
    </lineage>
</organism>
<accession>A0ABT9U772</accession>
<comment type="similarity">
    <text evidence="6">Belongs to the ABC-4 integral membrane protein family.</text>
</comment>
<dbReference type="Pfam" id="PF02687">
    <property type="entry name" value="FtsX"/>
    <property type="match status" value="2"/>
</dbReference>
<evidence type="ECO:0000313" key="11">
    <source>
        <dbReference type="Proteomes" id="UP001229346"/>
    </source>
</evidence>
<feature type="transmembrane region" description="Helical" evidence="7">
    <location>
        <begin position="486"/>
        <end position="509"/>
    </location>
</feature>
<dbReference type="RefSeq" id="WP_307207177.1">
    <property type="nucleotide sequence ID" value="NZ_JAUSSU010000011.1"/>
</dbReference>
<keyword evidence="2" id="KW-1003">Cell membrane</keyword>
<feature type="transmembrane region" description="Helical" evidence="7">
    <location>
        <begin position="401"/>
        <end position="422"/>
    </location>
</feature>
<keyword evidence="11" id="KW-1185">Reference proteome</keyword>
<feature type="domain" description="MacB-like periplasmic core" evidence="9">
    <location>
        <begin position="547"/>
        <end position="784"/>
    </location>
</feature>
<evidence type="ECO:0000259" key="9">
    <source>
        <dbReference type="Pfam" id="PF12704"/>
    </source>
</evidence>
<evidence type="ECO:0000256" key="1">
    <source>
        <dbReference type="ARBA" id="ARBA00004651"/>
    </source>
</evidence>
<evidence type="ECO:0000313" key="10">
    <source>
        <dbReference type="EMBL" id="MDQ0115491.1"/>
    </source>
</evidence>
<dbReference type="Proteomes" id="UP001229346">
    <property type="component" value="Unassembled WGS sequence"/>
</dbReference>
<feature type="transmembrane region" description="Helical" evidence="7">
    <location>
        <begin position="348"/>
        <end position="370"/>
    </location>
</feature>
<dbReference type="InterPro" id="IPR025857">
    <property type="entry name" value="MacB_PCD"/>
</dbReference>
<feature type="transmembrane region" description="Helical" evidence="7">
    <location>
        <begin position="858"/>
        <end position="880"/>
    </location>
</feature>
<feature type="transmembrane region" description="Helical" evidence="7">
    <location>
        <begin position="814"/>
        <end position="837"/>
    </location>
</feature>
<feature type="domain" description="ABC3 transporter permease C-terminal" evidence="8">
    <location>
        <begin position="312"/>
        <end position="424"/>
    </location>
</feature>
<evidence type="ECO:0000259" key="8">
    <source>
        <dbReference type="Pfam" id="PF02687"/>
    </source>
</evidence>
<dbReference type="InterPro" id="IPR003838">
    <property type="entry name" value="ABC3_permease_C"/>
</dbReference>
<proteinExistence type="inferred from homology"/>
<feature type="transmembrane region" description="Helical" evidence="7">
    <location>
        <begin position="306"/>
        <end position="328"/>
    </location>
</feature>
<feature type="transmembrane region" description="Helical" evidence="7">
    <location>
        <begin position="915"/>
        <end position="936"/>
    </location>
</feature>
<evidence type="ECO:0000256" key="2">
    <source>
        <dbReference type="ARBA" id="ARBA00022475"/>
    </source>
</evidence>
<evidence type="ECO:0000256" key="6">
    <source>
        <dbReference type="ARBA" id="ARBA00038076"/>
    </source>
</evidence>
<dbReference type="Pfam" id="PF12704">
    <property type="entry name" value="MacB_PCD"/>
    <property type="match status" value="1"/>
</dbReference>
<evidence type="ECO:0000256" key="4">
    <source>
        <dbReference type="ARBA" id="ARBA00022989"/>
    </source>
</evidence>
<feature type="domain" description="ABC3 transporter permease C-terminal" evidence="8">
    <location>
        <begin position="819"/>
        <end position="940"/>
    </location>
</feature>
<keyword evidence="5 7" id="KW-0472">Membrane</keyword>
<evidence type="ECO:0000256" key="5">
    <source>
        <dbReference type="ARBA" id="ARBA00023136"/>
    </source>
</evidence>
<keyword evidence="4 7" id="KW-1133">Transmembrane helix</keyword>
<protein>
    <submittedName>
        <fullName evidence="10">ABC transport system permease protein</fullName>
    </submittedName>
</protein>
<dbReference type="InterPro" id="IPR050250">
    <property type="entry name" value="Macrolide_Exporter_MacB"/>
</dbReference>
<sequence>MALWTMILHKMVNNKWLQLNLWFGLTVCVALFCSMPLYSDAILQRTLLKELQQLQERESVFPGYVKISTTVSSKTMDEKTRSLIEEADEFVESIPERMGMEAQSFYLQRFTPKMKIYGADASEQEKKVLDATGGFKTLTDMSERVHLIEGRMPTVRTDGVFEALVTERFLLSTKREVGQELVAELMTGDRTRFRVIPVGLIETDPYADPYLPFLAEEVVDGFMIPVEAFDREFILGGKAAVAFLEWRYAMKYEQLTVEFLDQLVRADNEIRNFFQGYIGIAEVDIPVTPTAASYHETEDQLDVMMIALYTPVLLMLAFYLYMVANLIIERQKTEISVLRSRGASRFQLMTAFTLEGLLLGLSALAIGPYLGVAFTQLLGASSGFLEFVQRSALEVGLSSDAYKVGAAAVSAAILLILIPAFLATRVSIVGHKQQMARGAKLSFWYKSGIDIILVGLAIYLLINFNKRMDDLQRLALDANALQVDPLLFFMPALFALGGGLLALRVYPWFIRLVYWAGRKWWPPSLYHSLVQISRSSGQYLTIKVFLILTVATGLFSANAARTINDNMESKIQYAIGADIAVQAKWETYEPASAGQTRLAAESKQIQYIEPPFQPMNELEGVESVAKVFKKEDAMFIETKNKGSGFMTLFGIDTMDFGKTAWMKDGLLDSHINHYLNLIAPDPKAVLVSRSIADEYDVKPGDSIRVYWQGQSQVIFTVYGIVDYWPAWSPLPTERSFGSKDPERPHLIVGHLGTIQNRIGLEPYEVWYKLKEGVSTAQIYGQLEEKDVSLVSFRDAKQELIQSANDPLRLAMNGVMTLGFVIAMLICFFGFLIFWVLTLSGRTLQYGVLQAMGIPFPQIIGMLVSEQALTSGAAIIIGVYIGNLTSDLYVPLFEMSFATSEQVPPFQIVRELSDYVQLYGIVGFTLGIGLSILVYRLSRTRIAHALKLGEE</sequence>
<feature type="transmembrane region" description="Helical" evidence="7">
    <location>
        <begin position="443"/>
        <end position="462"/>
    </location>
</feature>
<reference evidence="10 11" key="1">
    <citation type="submission" date="2023-07" db="EMBL/GenBank/DDBJ databases">
        <title>Sorghum-associated microbial communities from plants grown in Nebraska, USA.</title>
        <authorList>
            <person name="Schachtman D."/>
        </authorList>
    </citation>
    <scope>NUCLEOTIDE SEQUENCE [LARGE SCALE GENOMIC DNA]</scope>
    <source>
        <strain evidence="10 11">CC482</strain>
    </source>
</reference>
<dbReference type="EMBL" id="JAUSSU010000011">
    <property type="protein sequence ID" value="MDQ0115491.1"/>
    <property type="molecule type" value="Genomic_DNA"/>
</dbReference>
<name>A0ABT9U772_PAEHA</name>
<dbReference type="PANTHER" id="PTHR30572:SF4">
    <property type="entry name" value="ABC TRANSPORTER PERMEASE YTRF"/>
    <property type="match status" value="1"/>
</dbReference>
<dbReference type="PANTHER" id="PTHR30572">
    <property type="entry name" value="MEMBRANE COMPONENT OF TRANSPORTER-RELATED"/>
    <property type="match status" value="1"/>
</dbReference>
<feature type="transmembrane region" description="Helical" evidence="7">
    <location>
        <begin position="540"/>
        <end position="560"/>
    </location>
</feature>
<comment type="subcellular location">
    <subcellularLocation>
        <location evidence="1">Cell membrane</location>
        <topology evidence="1">Multi-pass membrane protein</topology>
    </subcellularLocation>
</comment>
<evidence type="ECO:0000256" key="3">
    <source>
        <dbReference type="ARBA" id="ARBA00022692"/>
    </source>
</evidence>